<protein>
    <recommendedName>
        <fullName evidence="9">Phosphate transport system permease protein</fullName>
    </recommendedName>
</protein>
<dbReference type="InterPro" id="IPR051124">
    <property type="entry name" value="Phosphate_Transport_Permease"/>
</dbReference>
<organism evidence="11 12">
    <name type="scientific">Phascolarctobacterium succinatutens</name>
    <dbReference type="NCBI Taxonomy" id="626940"/>
    <lineage>
        <taxon>Bacteria</taxon>
        <taxon>Bacillati</taxon>
        <taxon>Bacillota</taxon>
        <taxon>Negativicutes</taxon>
        <taxon>Acidaminococcales</taxon>
        <taxon>Acidaminococcaceae</taxon>
        <taxon>Phascolarctobacterium</taxon>
    </lineage>
</organism>
<dbReference type="InterPro" id="IPR011864">
    <property type="entry name" value="Phosphate_PstC"/>
</dbReference>
<evidence type="ECO:0000259" key="10">
    <source>
        <dbReference type="PROSITE" id="PS50928"/>
    </source>
</evidence>
<feature type="transmembrane region" description="Helical" evidence="8">
    <location>
        <begin position="14"/>
        <end position="37"/>
    </location>
</feature>
<proteinExistence type="inferred from homology"/>
<dbReference type="PANTHER" id="PTHR30425">
    <property type="entry name" value="PHOSPHATE TRANSPORT SYSTEM PERMEASE PROTEIN PST"/>
    <property type="match status" value="1"/>
</dbReference>
<gene>
    <name evidence="11" type="ORF">BHW43_05330</name>
</gene>
<keyword evidence="7 8" id="KW-0472">Membrane</keyword>
<evidence type="ECO:0000256" key="2">
    <source>
        <dbReference type="ARBA" id="ARBA00007069"/>
    </source>
</evidence>
<evidence type="ECO:0000313" key="12">
    <source>
        <dbReference type="Proteomes" id="UP000186777"/>
    </source>
</evidence>
<keyword evidence="6 8" id="KW-1133">Transmembrane helix</keyword>
<comment type="function">
    <text evidence="9">Part of the binding-protein-dependent transport system for phosphate; probably responsible for the translocation of the substrate across the membrane.</text>
</comment>
<dbReference type="RefSeq" id="WP_303679789.1">
    <property type="nucleotide sequence ID" value="NZ_MNTG01000027.1"/>
</dbReference>
<evidence type="ECO:0000256" key="6">
    <source>
        <dbReference type="ARBA" id="ARBA00022989"/>
    </source>
</evidence>
<dbReference type="PROSITE" id="PS50928">
    <property type="entry name" value="ABC_TM1"/>
    <property type="match status" value="1"/>
</dbReference>
<dbReference type="Pfam" id="PF00528">
    <property type="entry name" value="BPD_transp_1"/>
    <property type="match status" value="1"/>
</dbReference>
<reference evidence="11 12" key="1">
    <citation type="journal article" date="2016" name="Nat. Biotechnol.">
        <title>Measurement of bacterial replication rates in microbial communities.</title>
        <authorList>
            <person name="Brown C.T."/>
            <person name="Olm M.R."/>
            <person name="Thomas B.C."/>
            <person name="Banfield J.F."/>
        </authorList>
    </citation>
    <scope>NUCLEOTIDE SEQUENCE [LARGE SCALE GENOMIC DNA]</scope>
    <source>
        <strain evidence="11">46_33</strain>
    </source>
</reference>
<keyword evidence="4 9" id="KW-1003">Cell membrane</keyword>
<keyword evidence="3 8" id="KW-0813">Transport</keyword>
<dbReference type="GO" id="GO:0006817">
    <property type="term" value="P:phosphate ion transport"/>
    <property type="evidence" value="ECO:0007669"/>
    <property type="project" value="UniProtKB-KW"/>
</dbReference>
<accession>A0A1Q6R655</accession>
<comment type="subcellular location">
    <subcellularLocation>
        <location evidence="1 8">Cell membrane</location>
        <topology evidence="1 8">Multi-pass membrane protein</topology>
    </subcellularLocation>
</comment>
<dbReference type="NCBIfam" id="TIGR02138">
    <property type="entry name" value="phosphate_pstC"/>
    <property type="match status" value="1"/>
</dbReference>
<comment type="similarity">
    <text evidence="2 9">Belongs to the binding-protein-dependent transport system permease family. CysTW subfamily.</text>
</comment>
<feature type="transmembrane region" description="Helical" evidence="8">
    <location>
        <begin position="270"/>
        <end position="293"/>
    </location>
</feature>
<dbReference type="AlphaFoldDB" id="A0A1Q6R655"/>
<keyword evidence="9" id="KW-0592">Phosphate transport</keyword>
<dbReference type="PANTHER" id="PTHR30425:SF2">
    <property type="entry name" value="ABC TRANSPORTER PERMEASE PROTEIN YQGH-RELATED"/>
    <property type="match status" value="1"/>
</dbReference>
<dbReference type="InterPro" id="IPR000515">
    <property type="entry name" value="MetI-like"/>
</dbReference>
<dbReference type="CDD" id="cd06261">
    <property type="entry name" value="TM_PBP2"/>
    <property type="match status" value="1"/>
</dbReference>
<dbReference type="GO" id="GO:0005315">
    <property type="term" value="F:phosphate transmembrane transporter activity"/>
    <property type="evidence" value="ECO:0007669"/>
    <property type="project" value="InterPro"/>
</dbReference>
<evidence type="ECO:0000313" key="11">
    <source>
        <dbReference type="EMBL" id="OLA37816.1"/>
    </source>
</evidence>
<feature type="transmembrane region" description="Helical" evidence="8">
    <location>
        <begin position="155"/>
        <end position="178"/>
    </location>
</feature>
<feature type="transmembrane region" description="Helical" evidence="8">
    <location>
        <begin position="199"/>
        <end position="221"/>
    </location>
</feature>
<name>A0A1Q6R655_9FIRM</name>
<feature type="domain" description="ABC transmembrane type-1" evidence="10">
    <location>
        <begin position="79"/>
        <end position="294"/>
    </location>
</feature>
<dbReference type="Gene3D" id="1.10.3720.10">
    <property type="entry name" value="MetI-like"/>
    <property type="match status" value="1"/>
</dbReference>
<feature type="transmembrane region" description="Helical" evidence="8">
    <location>
        <begin position="119"/>
        <end position="143"/>
    </location>
</feature>
<evidence type="ECO:0000256" key="7">
    <source>
        <dbReference type="ARBA" id="ARBA00023136"/>
    </source>
</evidence>
<sequence length="301" mass="31660">MQQVNTSAYRQDTLWRYIISGCGLALIVLTIAIGAFLCYKGLGTFTTYNHSISEFLLSADWAPSDSAEGGGSVGAAIFIFGSVITCALALAIATPFSLATAIFMTEISPELGKRFIQPAVEIFVGIPSVVYGWIGLTILVPLIKNIFNLRFGFSVLAAGIVLAIMIFPTITSLAADALRSIPKSYRAASYGLGATRWQTIAKVVVPAAVTGLMTAVILGLARAFGEALAVAMVIGKMRAFPTSLLAPTNNLTAAIAADMGGAMEGSEYNIALWTMALLLFIISLACIFAIHFLTAKGGKQA</sequence>
<evidence type="ECO:0000256" key="4">
    <source>
        <dbReference type="ARBA" id="ARBA00022475"/>
    </source>
</evidence>
<dbReference type="SUPFAM" id="SSF161098">
    <property type="entry name" value="MetI-like"/>
    <property type="match status" value="1"/>
</dbReference>
<comment type="caution">
    <text evidence="11">The sequence shown here is derived from an EMBL/GenBank/DDBJ whole genome shotgun (WGS) entry which is preliminary data.</text>
</comment>
<evidence type="ECO:0000256" key="1">
    <source>
        <dbReference type="ARBA" id="ARBA00004651"/>
    </source>
</evidence>
<dbReference type="Proteomes" id="UP000186777">
    <property type="component" value="Unassembled WGS sequence"/>
</dbReference>
<dbReference type="STRING" id="626940.BHW43_05330"/>
<evidence type="ECO:0000256" key="5">
    <source>
        <dbReference type="ARBA" id="ARBA00022692"/>
    </source>
</evidence>
<dbReference type="EMBL" id="MNTG01000027">
    <property type="protein sequence ID" value="OLA37816.1"/>
    <property type="molecule type" value="Genomic_DNA"/>
</dbReference>
<feature type="transmembrane region" description="Helical" evidence="8">
    <location>
        <begin position="73"/>
        <end position="98"/>
    </location>
</feature>
<dbReference type="InterPro" id="IPR035906">
    <property type="entry name" value="MetI-like_sf"/>
</dbReference>
<evidence type="ECO:0000256" key="9">
    <source>
        <dbReference type="RuleBase" id="RU363054"/>
    </source>
</evidence>
<dbReference type="GO" id="GO:0005886">
    <property type="term" value="C:plasma membrane"/>
    <property type="evidence" value="ECO:0007669"/>
    <property type="project" value="UniProtKB-SubCell"/>
</dbReference>
<evidence type="ECO:0000256" key="3">
    <source>
        <dbReference type="ARBA" id="ARBA00022448"/>
    </source>
</evidence>
<keyword evidence="5 8" id="KW-0812">Transmembrane</keyword>
<evidence type="ECO:0000256" key="8">
    <source>
        <dbReference type="RuleBase" id="RU363032"/>
    </source>
</evidence>